<evidence type="ECO:0000313" key="1">
    <source>
        <dbReference type="EMBL" id="CAB3392571.1"/>
    </source>
</evidence>
<proteinExistence type="predicted"/>
<name>A0A6F9E479_9BACL</name>
<dbReference type="EMBL" id="LR792683">
    <property type="protein sequence ID" value="CAB3392571.1"/>
    <property type="molecule type" value="Genomic_DNA"/>
</dbReference>
<reference evidence="1 2" key="1">
    <citation type="submission" date="2020-04" db="EMBL/GenBank/DDBJ databases">
        <authorList>
            <person name="Hogendoorn C."/>
        </authorList>
    </citation>
    <scope>NUCLEOTIDE SEQUENCE [LARGE SCALE GENOMIC DNA]</scope>
    <source>
        <strain evidence="1">COOX1</strain>
    </source>
</reference>
<dbReference type="RefSeq" id="WP_170085420.1">
    <property type="nucleotide sequence ID" value="NZ_CP047971.1"/>
</dbReference>
<dbReference type="Proteomes" id="UP000502196">
    <property type="component" value="Chromosome"/>
</dbReference>
<evidence type="ECO:0000313" key="2">
    <source>
        <dbReference type="Proteomes" id="UP000502196"/>
    </source>
</evidence>
<accession>A0A6F9E479</accession>
<gene>
    <name evidence="1" type="ORF">COOX1_1477</name>
</gene>
<dbReference type="AlphaFoldDB" id="A0A6F9E479"/>
<protein>
    <submittedName>
        <fullName evidence="1">Uncharacterized protein</fullName>
    </submittedName>
</protein>
<sequence length="103" mass="11748">MNGNVEVLPSSVDVMGERTLAEWAAADPRLADADYKLFLAEIRLRNAKRRRLELLSKVLKERWDSLPRPVAETMLARLINQAAGQDIIPLPLTKETRTFWFGD</sequence>
<organism evidence="1 2">
    <name type="scientific">Kyrpidia spormannii</name>
    <dbReference type="NCBI Taxonomy" id="2055160"/>
    <lineage>
        <taxon>Bacteria</taxon>
        <taxon>Bacillati</taxon>
        <taxon>Bacillota</taxon>
        <taxon>Bacilli</taxon>
        <taxon>Bacillales</taxon>
        <taxon>Alicyclobacillaceae</taxon>
        <taxon>Kyrpidia</taxon>
    </lineage>
</organism>